<gene>
    <name evidence="5" type="ORF">DCCM_3973</name>
</gene>
<keyword evidence="6" id="KW-1185">Reference proteome</keyword>
<accession>A0A2L2XGL2</accession>
<dbReference type="SUPFAM" id="SSF47188">
    <property type="entry name" value="Hemerythrin-like"/>
    <property type="match status" value="1"/>
</dbReference>
<organism evidence="5 6">
    <name type="scientific">Desulfocucumis palustris</name>
    <dbReference type="NCBI Taxonomy" id="1898651"/>
    <lineage>
        <taxon>Bacteria</taxon>
        <taxon>Bacillati</taxon>
        <taxon>Bacillota</taxon>
        <taxon>Clostridia</taxon>
        <taxon>Eubacteriales</taxon>
        <taxon>Desulfocucumaceae</taxon>
        <taxon>Desulfocucumis</taxon>
    </lineage>
</organism>
<comment type="caution">
    <text evidence="5">The sequence shown here is derived from an EMBL/GenBank/DDBJ whole genome shotgun (WGS) entry which is preliminary data.</text>
</comment>
<comment type="similarity">
    <text evidence="1">Belongs to the hemerythrin family.</text>
</comment>
<evidence type="ECO:0000313" key="5">
    <source>
        <dbReference type="EMBL" id="GBF34853.1"/>
    </source>
</evidence>
<keyword evidence="3" id="KW-0408">Iron</keyword>
<dbReference type="GO" id="GO:0046872">
    <property type="term" value="F:metal ion binding"/>
    <property type="evidence" value="ECO:0007669"/>
    <property type="project" value="UniProtKB-KW"/>
</dbReference>
<dbReference type="InterPro" id="IPR035938">
    <property type="entry name" value="Hemerythrin-like_sf"/>
</dbReference>
<sequence length="146" mass="16932">MFVDKIDEHHQEIKKLLRELSEDVYCEDDIPPNTLWIALKLGHLSAYLQMHLKFEDDYLYPCLLNSSQDNARATADKLVKKMGELAAKFDLYIHKYIGNPNAIKEKAVDFATESKQIIAQIFERIEAEEKELYLLLSENPSCNTKL</sequence>
<reference evidence="6" key="1">
    <citation type="submission" date="2018-02" db="EMBL/GenBank/DDBJ databases">
        <title>Genome sequence of Desulfocucumis palustris strain NAW-5.</title>
        <authorList>
            <person name="Watanabe M."/>
            <person name="Kojima H."/>
            <person name="Fukui M."/>
        </authorList>
    </citation>
    <scope>NUCLEOTIDE SEQUENCE [LARGE SCALE GENOMIC DNA]</scope>
    <source>
        <strain evidence="6">NAW-5</strain>
    </source>
</reference>
<dbReference type="EMBL" id="BFAV01000152">
    <property type="protein sequence ID" value="GBF34853.1"/>
    <property type="molecule type" value="Genomic_DNA"/>
</dbReference>
<feature type="domain" description="Hemerythrin-like" evidence="4">
    <location>
        <begin position="2"/>
        <end position="133"/>
    </location>
</feature>
<dbReference type="InterPro" id="IPR012312">
    <property type="entry name" value="Hemerythrin-like"/>
</dbReference>
<evidence type="ECO:0000256" key="3">
    <source>
        <dbReference type="ARBA" id="ARBA00023004"/>
    </source>
</evidence>
<dbReference type="Gene3D" id="1.20.120.50">
    <property type="entry name" value="Hemerythrin-like"/>
    <property type="match status" value="1"/>
</dbReference>
<dbReference type="Pfam" id="PF01814">
    <property type="entry name" value="Hemerythrin"/>
    <property type="match status" value="1"/>
</dbReference>
<dbReference type="RefSeq" id="WP_165792172.1">
    <property type="nucleotide sequence ID" value="NZ_BFAV01000152.1"/>
</dbReference>
<protein>
    <recommendedName>
        <fullName evidence="4">Hemerythrin-like domain-containing protein</fullName>
    </recommendedName>
</protein>
<evidence type="ECO:0000313" key="6">
    <source>
        <dbReference type="Proteomes" id="UP000239549"/>
    </source>
</evidence>
<evidence type="ECO:0000256" key="1">
    <source>
        <dbReference type="ARBA" id="ARBA00010587"/>
    </source>
</evidence>
<dbReference type="Proteomes" id="UP000239549">
    <property type="component" value="Unassembled WGS sequence"/>
</dbReference>
<evidence type="ECO:0000259" key="4">
    <source>
        <dbReference type="Pfam" id="PF01814"/>
    </source>
</evidence>
<dbReference type="AlphaFoldDB" id="A0A2L2XGL2"/>
<evidence type="ECO:0000256" key="2">
    <source>
        <dbReference type="ARBA" id="ARBA00022723"/>
    </source>
</evidence>
<keyword evidence="2" id="KW-0479">Metal-binding</keyword>
<name>A0A2L2XGL2_9FIRM</name>
<proteinExistence type="inferred from homology"/>